<dbReference type="Proteomes" id="UP000095280">
    <property type="component" value="Unplaced"/>
</dbReference>
<accession>A0A1I8JR42</accession>
<name>A0A1I8JR42_9PLAT</name>
<feature type="compositionally biased region" description="Basic and acidic residues" evidence="1">
    <location>
        <begin position="1"/>
        <end position="18"/>
    </location>
</feature>
<evidence type="ECO:0000313" key="2">
    <source>
        <dbReference type="Proteomes" id="UP000095280"/>
    </source>
</evidence>
<evidence type="ECO:0000256" key="1">
    <source>
        <dbReference type="SAM" id="MobiDB-lite"/>
    </source>
</evidence>
<dbReference type="AlphaFoldDB" id="A0A1I8JR42"/>
<organism evidence="2 3">
    <name type="scientific">Macrostomum lignano</name>
    <dbReference type="NCBI Taxonomy" id="282301"/>
    <lineage>
        <taxon>Eukaryota</taxon>
        <taxon>Metazoa</taxon>
        <taxon>Spiralia</taxon>
        <taxon>Lophotrochozoa</taxon>
        <taxon>Platyhelminthes</taxon>
        <taxon>Rhabditophora</taxon>
        <taxon>Macrostomorpha</taxon>
        <taxon>Macrostomida</taxon>
        <taxon>Macrostomidae</taxon>
        <taxon>Macrostomum</taxon>
    </lineage>
</organism>
<protein>
    <submittedName>
        <fullName evidence="3">Reverse transcriptase domain-containing protein</fullName>
    </submittedName>
</protein>
<evidence type="ECO:0000313" key="3">
    <source>
        <dbReference type="WBParaSite" id="snap_masked-unitig_36734-processed-gene-0.1-mRNA-1"/>
    </source>
</evidence>
<sequence length="449" mass="48373">DQRQSWHSASIDRFDRSGSRRRRRRRAAPATTINGELCHIKKKQRTGALRLGAIGADQIEFLRFDFLVAAQSSLWRYISRAALPLCVESSNLLLRHGPGATRSAGVSGPPLPGLLTGGGLPRSLPAQFEQTLRPASAAEDAGRQGAGLDEVPIEALRIHCIRLGCEGCDPLLETYHVPEQLISAIMALYCATRAAVMTPDGLSDSFETFSGTASYCGDASTRRVVNRRNGSACLAYADDLALLSSTVEGASASWTSWLALQRASALVVNTKKDVVLCVRGRHRGRSAGGKVTELRAVSSSSTSRSRSVRRRAARLAAFRSAEAVLQSEALPDRQEAALFQRVVETVLCTTPRPGTLTNSLEQQLNAAHAWPAACRLKISDERITNAGTLFPRRPGPSKLTAATSATPAGRPHHPRRVLLPAAGAGGALLTLQAPYRRDQARTRRFVDCC</sequence>
<proteinExistence type="predicted"/>
<feature type="region of interest" description="Disordered" evidence="1">
    <location>
        <begin position="387"/>
        <end position="413"/>
    </location>
</feature>
<keyword evidence="2" id="KW-1185">Reference proteome</keyword>
<reference evidence="3" key="1">
    <citation type="submission" date="2016-11" db="UniProtKB">
        <authorList>
            <consortium name="WormBaseParasite"/>
        </authorList>
    </citation>
    <scope>IDENTIFICATION</scope>
</reference>
<dbReference type="WBParaSite" id="snap_masked-unitig_36734-processed-gene-0.1-mRNA-1">
    <property type="protein sequence ID" value="snap_masked-unitig_36734-processed-gene-0.1-mRNA-1"/>
    <property type="gene ID" value="snap_masked-unitig_36734-processed-gene-0.1"/>
</dbReference>
<feature type="region of interest" description="Disordered" evidence="1">
    <location>
        <begin position="1"/>
        <end position="28"/>
    </location>
</feature>